<feature type="transmembrane region" description="Helical" evidence="7">
    <location>
        <begin position="231"/>
        <end position="252"/>
    </location>
</feature>
<feature type="transmembrane region" description="Helical" evidence="7">
    <location>
        <begin position="30"/>
        <end position="50"/>
    </location>
</feature>
<dbReference type="GO" id="GO:0003954">
    <property type="term" value="F:NADH dehydrogenase activity"/>
    <property type="evidence" value="ECO:0007669"/>
    <property type="project" value="TreeGrafter"/>
</dbReference>
<keyword evidence="3 6" id="KW-0812">Transmembrane</keyword>
<name>A0AAE3IKF1_9BACT</name>
<feature type="transmembrane region" description="Helical" evidence="7">
    <location>
        <begin position="70"/>
        <end position="89"/>
    </location>
</feature>
<reference evidence="9" key="1">
    <citation type="submission" date="2022-10" db="EMBL/GenBank/DDBJ databases">
        <authorList>
            <person name="Kim H.S."/>
            <person name="Kim J.-S."/>
            <person name="Suh M.K."/>
            <person name="Eom M.K."/>
            <person name="Lee J.-S."/>
        </authorList>
    </citation>
    <scope>NUCLEOTIDE SEQUENCE</scope>
    <source>
        <strain evidence="9">LIP-5</strain>
    </source>
</reference>
<feature type="transmembrane region" description="Helical" evidence="7">
    <location>
        <begin position="125"/>
        <end position="142"/>
    </location>
</feature>
<feature type="transmembrane region" description="Helical" evidence="7">
    <location>
        <begin position="101"/>
        <end position="119"/>
    </location>
</feature>
<feature type="transmembrane region" description="Helical" evidence="7">
    <location>
        <begin position="436"/>
        <end position="455"/>
    </location>
</feature>
<dbReference type="Pfam" id="PF00361">
    <property type="entry name" value="Proton_antipo_M"/>
    <property type="match status" value="1"/>
</dbReference>
<sequence length="473" mass="52173">MLYLLILIPVLAGIGLFFVKDRSATKATSLFVSVIIFLITVWQLASPGVLHTEAEWLPMMGAKFSLTADGMAKMLCLLNAVSMPLILAGTYNNNYRRSGSFYALMFLTQAGMMGVFLAADVLLFYFFWELALIPAYFLASMWGGEKRIQAAFKFFVYTFIGSLLLLIGIIYLYTKTPDNSFAIASFANLDLSVREQNVGFWLFFFAFAIKMPIFPLHTWQPLAYQQSPTAATAVLSGVMVKMGIYAMLRFVLPVFATSTDHFQNIIMWAAIIGILYASLIAIRSNDLKKLVAYSSIAHIGVMAAAIFSYQKPGAEGVMLQMFNHGINVIGLWIVVNAIEQQLGTRKISELGGLAQKAPTLAILFTIMALANVSLPLTNAFVGEFLMFNGIFRHSMWMAIVACISIILVAVYTLNIIQNVFYGTTNALTEKAHDSNAGVNTALICIALFILLLGVYPEPILNLTRDTVTALFAR</sequence>
<evidence type="ECO:0000256" key="1">
    <source>
        <dbReference type="ARBA" id="ARBA00004127"/>
    </source>
</evidence>
<feature type="transmembrane region" description="Helical" evidence="7">
    <location>
        <begin position="321"/>
        <end position="338"/>
    </location>
</feature>
<dbReference type="Proteomes" id="UP001209317">
    <property type="component" value="Unassembled WGS sequence"/>
</dbReference>
<dbReference type="NCBIfam" id="TIGR01972">
    <property type="entry name" value="NDH_I_M"/>
    <property type="match status" value="1"/>
</dbReference>
<dbReference type="InterPro" id="IPR010227">
    <property type="entry name" value="NADH_Q_OxRdtase_chainM/4"/>
</dbReference>
<dbReference type="AlphaFoldDB" id="A0AAE3IKF1"/>
<dbReference type="GO" id="GO:0048039">
    <property type="term" value="F:ubiquinone binding"/>
    <property type="evidence" value="ECO:0007669"/>
    <property type="project" value="TreeGrafter"/>
</dbReference>
<dbReference type="InterPro" id="IPR001750">
    <property type="entry name" value="ND/Mrp_TM"/>
</dbReference>
<dbReference type="PANTHER" id="PTHR43507:SF1">
    <property type="entry name" value="NADH-UBIQUINONE OXIDOREDUCTASE CHAIN 4"/>
    <property type="match status" value="1"/>
</dbReference>
<dbReference type="GO" id="GO:0008137">
    <property type="term" value="F:NADH dehydrogenase (ubiquinone) activity"/>
    <property type="evidence" value="ECO:0007669"/>
    <property type="project" value="InterPro"/>
</dbReference>
<evidence type="ECO:0000256" key="2">
    <source>
        <dbReference type="ARBA" id="ARBA00009025"/>
    </source>
</evidence>
<feature type="transmembrane region" description="Helical" evidence="7">
    <location>
        <begin position="6"/>
        <end position="23"/>
    </location>
</feature>
<feature type="transmembrane region" description="Helical" evidence="7">
    <location>
        <begin position="264"/>
        <end position="283"/>
    </location>
</feature>
<evidence type="ECO:0000259" key="8">
    <source>
        <dbReference type="Pfam" id="PF00361"/>
    </source>
</evidence>
<accession>A0AAE3IKF1</accession>
<keyword evidence="5 7" id="KW-0472">Membrane</keyword>
<feature type="transmembrane region" description="Helical" evidence="7">
    <location>
        <begin position="393"/>
        <end position="416"/>
    </location>
</feature>
<feature type="transmembrane region" description="Helical" evidence="7">
    <location>
        <begin position="359"/>
        <end position="381"/>
    </location>
</feature>
<evidence type="ECO:0000256" key="5">
    <source>
        <dbReference type="ARBA" id="ARBA00023136"/>
    </source>
</evidence>
<feature type="transmembrane region" description="Helical" evidence="7">
    <location>
        <begin position="198"/>
        <end position="219"/>
    </location>
</feature>
<dbReference type="PRINTS" id="PR01437">
    <property type="entry name" value="NUOXDRDTASE4"/>
</dbReference>
<evidence type="ECO:0000256" key="3">
    <source>
        <dbReference type="ARBA" id="ARBA00022692"/>
    </source>
</evidence>
<dbReference type="RefSeq" id="WP_263037410.1">
    <property type="nucleotide sequence ID" value="NZ_JAOTPL010000005.1"/>
</dbReference>
<dbReference type="PANTHER" id="PTHR43507">
    <property type="entry name" value="NADH-UBIQUINONE OXIDOREDUCTASE CHAIN 4"/>
    <property type="match status" value="1"/>
</dbReference>
<feature type="domain" description="NADH:quinone oxidoreductase/Mrp antiporter transmembrane" evidence="8">
    <location>
        <begin position="118"/>
        <end position="404"/>
    </location>
</feature>
<comment type="similarity">
    <text evidence="2">Belongs to the complex I subunit 4 family.</text>
</comment>
<evidence type="ECO:0000256" key="4">
    <source>
        <dbReference type="ARBA" id="ARBA00022989"/>
    </source>
</evidence>
<dbReference type="GO" id="GO:0042773">
    <property type="term" value="P:ATP synthesis coupled electron transport"/>
    <property type="evidence" value="ECO:0007669"/>
    <property type="project" value="InterPro"/>
</dbReference>
<comment type="caution">
    <text evidence="9">The sequence shown here is derived from an EMBL/GenBank/DDBJ whole genome shotgun (WGS) entry which is preliminary data.</text>
</comment>
<comment type="subcellular location">
    <subcellularLocation>
        <location evidence="1">Endomembrane system</location>
        <topology evidence="1">Multi-pass membrane protein</topology>
    </subcellularLocation>
    <subcellularLocation>
        <location evidence="6">Membrane</location>
        <topology evidence="6">Multi-pass membrane protein</topology>
    </subcellularLocation>
</comment>
<dbReference type="EMBL" id="JAOTPL010000005">
    <property type="protein sequence ID" value="MCU7693922.1"/>
    <property type="molecule type" value="Genomic_DNA"/>
</dbReference>
<evidence type="ECO:0000256" key="7">
    <source>
        <dbReference type="SAM" id="Phobius"/>
    </source>
</evidence>
<feature type="transmembrane region" description="Helical" evidence="7">
    <location>
        <begin position="154"/>
        <end position="173"/>
    </location>
</feature>
<evidence type="ECO:0000256" key="6">
    <source>
        <dbReference type="RuleBase" id="RU000320"/>
    </source>
</evidence>
<feature type="transmembrane region" description="Helical" evidence="7">
    <location>
        <begin position="290"/>
        <end position="309"/>
    </location>
</feature>
<organism evidence="9 10">
    <name type="scientific">Haoranjiania flava</name>
    <dbReference type="NCBI Taxonomy" id="1856322"/>
    <lineage>
        <taxon>Bacteria</taxon>
        <taxon>Pseudomonadati</taxon>
        <taxon>Bacteroidota</taxon>
        <taxon>Chitinophagia</taxon>
        <taxon>Chitinophagales</taxon>
        <taxon>Chitinophagaceae</taxon>
        <taxon>Haoranjiania</taxon>
    </lineage>
</organism>
<protein>
    <submittedName>
        <fullName evidence="9">NADH-quinone oxidoreductase subunit M</fullName>
    </submittedName>
</protein>
<evidence type="ECO:0000313" key="10">
    <source>
        <dbReference type="Proteomes" id="UP001209317"/>
    </source>
</evidence>
<keyword evidence="4 7" id="KW-1133">Transmembrane helix</keyword>
<keyword evidence="10" id="KW-1185">Reference proteome</keyword>
<dbReference type="GO" id="GO:0015990">
    <property type="term" value="P:electron transport coupled proton transport"/>
    <property type="evidence" value="ECO:0007669"/>
    <property type="project" value="TreeGrafter"/>
</dbReference>
<proteinExistence type="inferred from homology"/>
<dbReference type="GO" id="GO:0016020">
    <property type="term" value="C:membrane"/>
    <property type="evidence" value="ECO:0007669"/>
    <property type="project" value="UniProtKB-SubCell"/>
</dbReference>
<gene>
    <name evidence="9" type="ORF">OD355_05255</name>
</gene>
<dbReference type="GO" id="GO:0012505">
    <property type="term" value="C:endomembrane system"/>
    <property type="evidence" value="ECO:0007669"/>
    <property type="project" value="UniProtKB-SubCell"/>
</dbReference>
<dbReference type="InterPro" id="IPR003918">
    <property type="entry name" value="NADH_UbQ_OxRdtase"/>
</dbReference>
<evidence type="ECO:0000313" key="9">
    <source>
        <dbReference type="EMBL" id="MCU7693922.1"/>
    </source>
</evidence>